<evidence type="ECO:0000256" key="7">
    <source>
        <dbReference type="RuleBase" id="RU361187"/>
    </source>
</evidence>
<dbReference type="GO" id="GO:0030246">
    <property type="term" value="F:carbohydrate binding"/>
    <property type="evidence" value="ECO:0007669"/>
    <property type="project" value="InterPro"/>
</dbReference>
<feature type="domain" description="CBM6" evidence="8">
    <location>
        <begin position="353"/>
        <end position="470"/>
    </location>
</feature>
<feature type="site" description="Important for catalytic activity, responsible for pKa modulation of the active site Glu and correct orientation of both the proton donor and substrate" evidence="6">
    <location>
        <position position="151"/>
    </location>
</feature>
<reference evidence="9 10" key="1">
    <citation type="submission" date="2017-11" db="EMBL/GenBank/DDBJ databases">
        <title>Comparitive Functional Genomics of Dry Heat Resistant strains isolated from the Viking Spacecraft.</title>
        <authorList>
            <person name="Seuylemezian A."/>
            <person name="Cooper K."/>
            <person name="Vaishampayan P."/>
        </authorList>
    </citation>
    <scope>NUCLEOTIDE SEQUENCE [LARGE SCALE GENOMIC DNA]</scope>
    <source>
        <strain evidence="9 10">V1-29</strain>
    </source>
</reference>
<dbReference type="AlphaFoldDB" id="A0A2N5MC71"/>
<keyword evidence="4 7" id="KW-0326">Glycosidase</keyword>
<evidence type="ECO:0000256" key="5">
    <source>
        <dbReference type="PIRSR" id="PIRSR606710-1"/>
    </source>
</evidence>
<dbReference type="InterPro" id="IPR023296">
    <property type="entry name" value="Glyco_hydro_beta-prop_sf"/>
</dbReference>
<evidence type="ECO:0000313" key="9">
    <source>
        <dbReference type="EMBL" id="PLT31923.1"/>
    </source>
</evidence>
<organism evidence="9 10">
    <name type="scientific">Peribacillus deserti</name>
    <dbReference type="NCBI Taxonomy" id="673318"/>
    <lineage>
        <taxon>Bacteria</taxon>
        <taxon>Bacillati</taxon>
        <taxon>Bacillota</taxon>
        <taxon>Bacilli</taxon>
        <taxon>Bacillales</taxon>
        <taxon>Bacillaceae</taxon>
        <taxon>Peribacillus</taxon>
    </lineage>
</organism>
<proteinExistence type="inferred from homology"/>
<dbReference type="OrthoDB" id="177947at2"/>
<dbReference type="PANTHER" id="PTHR43817">
    <property type="entry name" value="GLYCOSYL HYDROLASE"/>
    <property type="match status" value="1"/>
</dbReference>
<feature type="active site" description="Proton acceptor" evidence="5">
    <location>
        <position position="36"/>
    </location>
</feature>
<dbReference type="Pfam" id="PF04616">
    <property type="entry name" value="Glyco_hydro_43"/>
    <property type="match status" value="1"/>
</dbReference>
<evidence type="ECO:0000256" key="4">
    <source>
        <dbReference type="ARBA" id="ARBA00023295"/>
    </source>
</evidence>
<evidence type="ECO:0000313" key="10">
    <source>
        <dbReference type="Proteomes" id="UP000234748"/>
    </source>
</evidence>
<dbReference type="InterPro" id="IPR006710">
    <property type="entry name" value="Glyco_hydro_43"/>
</dbReference>
<evidence type="ECO:0000256" key="1">
    <source>
        <dbReference type="ARBA" id="ARBA00009865"/>
    </source>
</evidence>
<dbReference type="Gene3D" id="2.115.10.20">
    <property type="entry name" value="Glycosyl hydrolase domain, family 43"/>
    <property type="match status" value="1"/>
</dbReference>
<name>A0A2N5MC71_9BACI</name>
<dbReference type="InterPro" id="IPR005084">
    <property type="entry name" value="CBM6"/>
</dbReference>
<keyword evidence="10" id="KW-1185">Reference proteome</keyword>
<dbReference type="SUPFAM" id="SSF75005">
    <property type="entry name" value="Arabinanase/levansucrase/invertase"/>
    <property type="match status" value="1"/>
</dbReference>
<gene>
    <name evidence="9" type="ORF">CUU66_00350</name>
</gene>
<evidence type="ECO:0000256" key="2">
    <source>
        <dbReference type="ARBA" id="ARBA00022729"/>
    </source>
</evidence>
<keyword evidence="2" id="KW-0732">Signal</keyword>
<comment type="similarity">
    <text evidence="1 7">Belongs to the glycosyl hydrolase 43 family.</text>
</comment>
<dbReference type="Gene3D" id="2.60.120.260">
    <property type="entry name" value="Galactose-binding domain-like"/>
    <property type="match status" value="2"/>
</dbReference>
<accession>A0A2N5MC71</accession>
<dbReference type="SUPFAM" id="SSF49785">
    <property type="entry name" value="Galactose-binding domain-like"/>
    <property type="match status" value="2"/>
</dbReference>
<feature type="active site" description="Proton donor" evidence="5">
    <location>
        <position position="213"/>
    </location>
</feature>
<evidence type="ECO:0000256" key="6">
    <source>
        <dbReference type="PIRSR" id="PIRSR606710-2"/>
    </source>
</evidence>
<evidence type="ECO:0000256" key="3">
    <source>
        <dbReference type="ARBA" id="ARBA00022801"/>
    </source>
</evidence>
<dbReference type="CDD" id="cd18820">
    <property type="entry name" value="GH43_LbAraf43-like"/>
    <property type="match status" value="1"/>
</dbReference>
<comment type="caution">
    <text evidence="9">The sequence shown here is derived from an EMBL/GenBank/DDBJ whole genome shotgun (WGS) entry which is preliminary data.</text>
</comment>
<sequence length="587" mass="65406">MASERPIPAGPHTFNAKNDSNEFEVFKNPVIGDGADPWAVKHSDGYYYYTQTTGGNITIWKIKNLSELDRAEKKVVWTPSADAPNREHMWAPELHFINGKWYIYYAGSEGDMGKQRMYVLESEGTDPLGPYHHPGGHYGKIAAATDKWAIDGTVLQHNDQLYFVWSGWEGDENVSQNLYIAPMKNPWTLSGDRVEISRPELQWEKHGTPLINEGPQILNNKKGQVFIVYSASGSWTDDYCLGMLTLDGKNPLKSDSWKKSPEPVFQKNPALNVYGPGHNSFVKSPDGKEDWIIYHAAKFQGAGWNRSVRMQPFTWNKDGTPDFGVPQAADTLLRVPSGESKGDLVPKLPGLVYRYEAEQAAVHNASIVNNTGASGGAKVGMIDFEDSYVEFNVEVPKGDYTLKVRYSNGMGEPTSHLVSVNGKVQELSYQPFGWDSWRDAEMDTLLDKEQNTIRISKGKLFTEIDSIELIPKEMKIVKYEAELGYLKKARIVDNLQSSNDQTVQTKKGSRIHFPVMVSKEGSYLLKISKESDDSPSAVQKIYVNGRYTGSATSPSQSLKLKKGVNDITLTTSSGNAEVDYISLSSAD</sequence>
<dbReference type="GO" id="GO:0004553">
    <property type="term" value="F:hydrolase activity, hydrolyzing O-glycosyl compounds"/>
    <property type="evidence" value="ECO:0007669"/>
    <property type="project" value="InterPro"/>
</dbReference>
<dbReference type="PANTHER" id="PTHR43817:SF1">
    <property type="entry name" value="HYDROLASE, FAMILY 43, PUTATIVE (AFU_ORTHOLOGUE AFUA_3G01660)-RELATED"/>
    <property type="match status" value="1"/>
</dbReference>
<evidence type="ECO:0000259" key="8">
    <source>
        <dbReference type="PROSITE" id="PS51175"/>
    </source>
</evidence>
<dbReference type="InterPro" id="IPR008979">
    <property type="entry name" value="Galactose-bd-like_sf"/>
</dbReference>
<keyword evidence="3 7" id="KW-0378">Hydrolase</keyword>
<dbReference type="PROSITE" id="PS51175">
    <property type="entry name" value="CBM6"/>
    <property type="match status" value="1"/>
</dbReference>
<dbReference type="EMBL" id="PGUY01000001">
    <property type="protein sequence ID" value="PLT31923.1"/>
    <property type="molecule type" value="Genomic_DNA"/>
</dbReference>
<dbReference type="Proteomes" id="UP000234748">
    <property type="component" value="Unassembled WGS sequence"/>
</dbReference>
<dbReference type="Pfam" id="PF16990">
    <property type="entry name" value="CBM_35"/>
    <property type="match status" value="1"/>
</dbReference>
<protein>
    <submittedName>
        <fullName evidence="9">Alpha-N-arabinofuranosidase</fullName>
    </submittedName>
</protein>
<dbReference type="GO" id="GO:0005975">
    <property type="term" value="P:carbohydrate metabolic process"/>
    <property type="evidence" value="ECO:0007669"/>
    <property type="project" value="InterPro"/>
</dbReference>